<dbReference type="Gene3D" id="3.90.79.10">
    <property type="entry name" value="Nucleoside Triphosphate Pyrophosphohydrolase"/>
    <property type="match status" value="1"/>
</dbReference>
<comment type="caution">
    <text evidence="2">The sequence shown here is derived from an EMBL/GenBank/DDBJ whole genome shotgun (WGS) entry which is preliminary data.</text>
</comment>
<reference evidence="2 3" key="1">
    <citation type="submission" date="2024-09" db="EMBL/GenBank/DDBJ databases">
        <authorList>
            <person name="Sun Q."/>
            <person name="Mori K."/>
        </authorList>
    </citation>
    <scope>NUCLEOTIDE SEQUENCE [LARGE SCALE GENOMIC DNA]</scope>
    <source>
        <strain evidence="2 3">NCAIM B.02301</strain>
    </source>
</reference>
<dbReference type="InterPro" id="IPR015797">
    <property type="entry name" value="NUDIX_hydrolase-like_dom_sf"/>
</dbReference>
<keyword evidence="2" id="KW-0378">Hydrolase</keyword>
<dbReference type="EMBL" id="JBHLTR010000017">
    <property type="protein sequence ID" value="MFC0560179.1"/>
    <property type="molecule type" value="Genomic_DNA"/>
</dbReference>
<organism evidence="2 3">
    <name type="scientific">Halalkalibacter alkalisediminis</name>
    <dbReference type="NCBI Taxonomy" id="935616"/>
    <lineage>
        <taxon>Bacteria</taxon>
        <taxon>Bacillati</taxon>
        <taxon>Bacillota</taxon>
        <taxon>Bacilli</taxon>
        <taxon>Bacillales</taxon>
        <taxon>Bacillaceae</taxon>
        <taxon>Halalkalibacter</taxon>
    </lineage>
</organism>
<dbReference type="PANTHER" id="PTHR10885">
    <property type="entry name" value="ISOPENTENYL-DIPHOSPHATE DELTA-ISOMERASE"/>
    <property type="match status" value="1"/>
</dbReference>
<dbReference type="SUPFAM" id="SSF55811">
    <property type="entry name" value="Nudix"/>
    <property type="match status" value="1"/>
</dbReference>
<dbReference type="InterPro" id="IPR000086">
    <property type="entry name" value="NUDIX_hydrolase_dom"/>
</dbReference>
<dbReference type="PROSITE" id="PS51462">
    <property type="entry name" value="NUDIX"/>
    <property type="match status" value="1"/>
</dbReference>
<evidence type="ECO:0000313" key="3">
    <source>
        <dbReference type="Proteomes" id="UP001589833"/>
    </source>
</evidence>
<keyword evidence="3" id="KW-1185">Reference proteome</keyword>
<dbReference type="Proteomes" id="UP001589833">
    <property type="component" value="Unassembled WGS sequence"/>
</dbReference>
<dbReference type="PANTHER" id="PTHR10885:SF0">
    <property type="entry name" value="ISOPENTENYL-DIPHOSPHATE DELTA-ISOMERASE"/>
    <property type="match status" value="1"/>
</dbReference>
<dbReference type="CDD" id="cd04692">
    <property type="entry name" value="NUDIX_Hydrolase"/>
    <property type="match status" value="1"/>
</dbReference>
<evidence type="ECO:0000259" key="1">
    <source>
        <dbReference type="PROSITE" id="PS51462"/>
    </source>
</evidence>
<proteinExistence type="predicted"/>
<feature type="domain" description="Nudix hydrolase" evidence="1">
    <location>
        <begin position="29"/>
        <end position="169"/>
    </location>
</feature>
<dbReference type="GO" id="GO:0016787">
    <property type="term" value="F:hydrolase activity"/>
    <property type="evidence" value="ECO:0007669"/>
    <property type="project" value="UniProtKB-KW"/>
</dbReference>
<dbReference type="RefSeq" id="WP_273840376.1">
    <property type="nucleotide sequence ID" value="NZ_JAQQWT010000002.1"/>
</dbReference>
<gene>
    <name evidence="2" type="ORF">ACFFH4_14140</name>
</gene>
<name>A0ABV6NIC0_9BACI</name>
<sequence>MENERIKIFDEHHQPIGVASRSDVHRLGHWHETFHCWFIAREENSDFIYFQLRSTEKKDYPNLLDTTAAGHLLVNESVVDGIREVKEELGIELTVKDLFSLGIIKYSVERRGFIDRDIMNIFLYRNIHSFHEFKLQKEVVSGLFRANLDHFLDLWLEKIDEIDIEGFEVNALGKSIFQSKRVNREAFVPHGSSFYEQIIKRIKRTLV</sequence>
<accession>A0ABV6NIC0</accession>
<protein>
    <submittedName>
        <fullName evidence="2">NUDIX hydrolase</fullName>
    </submittedName>
</protein>
<evidence type="ECO:0000313" key="2">
    <source>
        <dbReference type="EMBL" id="MFC0560179.1"/>
    </source>
</evidence>